<evidence type="ECO:0000313" key="2">
    <source>
        <dbReference type="EMBL" id="PQO35174.1"/>
    </source>
</evidence>
<dbReference type="InterPro" id="IPR032675">
    <property type="entry name" value="LRR_dom_sf"/>
</dbReference>
<dbReference type="EMBL" id="PUIB01000016">
    <property type="protein sequence ID" value="PQO35174.1"/>
    <property type="molecule type" value="Genomic_DNA"/>
</dbReference>
<accession>A0A2S8FTL3</accession>
<dbReference type="Proteomes" id="UP000239388">
    <property type="component" value="Unassembled WGS sequence"/>
</dbReference>
<dbReference type="RefSeq" id="WP_105355002.1">
    <property type="nucleotide sequence ID" value="NZ_PUIB01000016.1"/>
</dbReference>
<reference evidence="2 3" key="1">
    <citation type="submission" date="2018-02" db="EMBL/GenBank/DDBJ databases">
        <title>Comparative genomes isolates from brazilian mangrove.</title>
        <authorList>
            <person name="Araujo J.E."/>
            <person name="Taketani R.G."/>
            <person name="Silva M.C.P."/>
            <person name="Loureco M.V."/>
            <person name="Andreote F.D."/>
        </authorList>
    </citation>
    <scope>NUCLEOTIDE SEQUENCE [LARGE SCALE GENOMIC DNA]</scope>
    <source>
        <strain evidence="2 3">NAP PRIS-MGV</strain>
    </source>
</reference>
<keyword evidence="1" id="KW-0812">Transmembrane</keyword>
<comment type="caution">
    <text evidence="2">The sequence shown here is derived from an EMBL/GenBank/DDBJ whole genome shotgun (WGS) entry which is preliminary data.</text>
</comment>
<keyword evidence="1" id="KW-0472">Membrane</keyword>
<feature type="transmembrane region" description="Helical" evidence="1">
    <location>
        <begin position="76"/>
        <end position="97"/>
    </location>
</feature>
<dbReference type="OrthoDB" id="296852at2"/>
<evidence type="ECO:0000256" key="1">
    <source>
        <dbReference type="SAM" id="Phobius"/>
    </source>
</evidence>
<dbReference type="SUPFAM" id="SSF52047">
    <property type="entry name" value="RNI-like"/>
    <property type="match status" value="1"/>
</dbReference>
<name>A0A2S8FTL3_9BACT</name>
<dbReference type="Gene3D" id="3.80.10.10">
    <property type="entry name" value="Ribonuclease Inhibitor"/>
    <property type="match status" value="1"/>
</dbReference>
<gene>
    <name evidence="2" type="ORF">C5Y98_14585</name>
</gene>
<dbReference type="AlphaFoldDB" id="A0A2S8FTL3"/>
<sequence length="347" mass="40491">MTKLRHWLSLILAPLGRRKWLLLVSLLATSYYAVKPANGFLPGYWLAHGWPLQCISRESNEFKLSPWIPFTRVTEFHLGPLLFNLTIAAAISLSLVYAWHWHCERNGSWRRFDLKELLLITLLLATGIGLTLRWRSQIAANEKYVEQLQEIGWFPFGRTPIPPWYLQPQYDAGLLGRQDWWHTFSLAWSPEQPDIDINRQMSEIVNRGETLPLQVFDLECDDPRLTDEGLAAISRWAPHCESLFFQSQASFSHQGLADVARNMPRLNRLTLWSENLTDESIAEIGQMKNLTYLVLDDIDQRSHRESLEYLKKLPRLKDLQPPKHWVISQADQDEFARRGVRLRYFGE</sequence>
<proteinExistence type="predicted"/>
<feature type="transmembrane region" description="Helical" evidence="1">
    <location>
        <begin position="117"/>
        <end position="134"/>
    </location>
</feature>
<protein>
    <submittedName>
        <fullName evidence="2">Uncharacterized protein</fullName>
    </submittedName>
</protein>
<keyword evidence="1" id="KW-1133">Transmembrane helix</keyword>
<evidence type="ECO:0000313" key="3">
    <source>
        <dbReference type="Proteomes" id="UP000239388"/>
    </source>
</evidence>
<organism evidence="2 3">
    <name type="scientific">Blastopirellula marina</name>
    <dbReference type="NCBI Taxonomy" id="124"/>
    <lineage>
        <taxon>Bacteria</taxon>
        <taxon>Pseudomonadati</taxon>
        <taxon>Planctomycetota</taxon>
        <taxon>Planctomycetia</taxon>
        <taxon>Pirellulales</taxon>
        <taxon>Pirellulaceae</taxon>
        <taxon>Blastopirellula</taxon>
    </lineage>
</organism>